<proteinExistence type="predicted"/>
<organism evidence="2">
    <name type="scientific">Anopheles sinensis</name>
    <name type="common">Mosquito</name>
    <dbReference type="NCBI Taxonomy" id="74873"/>
    <lineage>
        <taxon>Eukaryota</taxon>
        <taxon>Metazoa</taxon>
        <taxon>Ecdysozoa</taxon>
        <taxon>Arthropoda</taxon>
        <taxon>Hexapoda</taxon>
        <taxon>Insecta</taxon>
        <taxon>Pterygota</taxon>
        <taxon>Neoptera</taxon>
        <taxon>Endopterygota</taxon>
        <taxon>Diptera</taxon>
        <taxon>Nematocera</taxon>
        <taxon>Culicoidea</taxon>
        <taxon>Culicidae</taxon>
        <taxon>Anophelinae</taxon>
        <taxon>Anopheles</taxon>
    </lineage>
</organism>
<keyword evidence="1" id="KW-0732">Signal</keyword>
<feature type="signal peptide" evidence="1">
    <location>
        <begin position="1"/>
        <end position="25"/>
    </location>
</feature>
<dbReference type="VEuPathDB" id="VectorBase:ASIS023591"/>
<evidence type="ECO:0000313" key="4">
    <source>
        <dbReference type="Proteomes" id="UP000030765"/>
    </source>
</evidence>
<dbReference type="Proteomes" id="UP000030765">
    <property type="component" value="Unassembled WGS sequence"/>
</dbReference>
<evidence type="ECO:0000313" key="3">
    <source>
        <dbReference type="EnsemblMetazoa" id="ASIC005234-PA"/>
    </source>
</evidence>
<protein>
    <submittedName>
        <fullName evidence="2">AGAP000183-PA-like protein</fullName>
    </submittedName>
</protein>
<evidence type="ECO:0000313" key="2">
    <source>
        <dbReference type="EMBL" id="KFB37912.1"/>
    </source>
</evidence>
<accession>A0A084VIW8</accession>
<dbReference type="AlphaFoldDB" id="A0A084VIW8"/>
<reference evidence="3" key="2">
    <citation type="submission" date="2020-05" db="UniProtKB">
        <authorList>
            <consortium name="EnsemblMetazoa"/>
        </authorList>
    </citation>
    <scope>IDENTIFICATION</scope>
</reference>
<dbReference type="EMBL" id="KE524855">
    <property type="protein sequence ID" value="KFB37912.1"/>
    <property type="molecule type" value="Genomic_DNA"/>
</dbReference>
<feature type="chain" id="PRO_5001783537" evidence="1">
    <location>
        <begin position="26"/>
        <end position="154"/>
    </location>
</feature>
<name>A0A084VIW8_ANOSI</name>
<reference evidence="2 4" key="1">
    <citation type="journal article" date="2014" name="BMC Genomics">
        <title>Genome sequence of Anopheles sinensis provides insight into genetics basis of mosquito competence for malaria parasites.</title>
        <authorList>
            <person name="Zhou D."/>
            <person name="Zhang D."/>
            <person name="Ding G."/>
            <person name="Shi L."/>
            <person name="Hou Q."/>
            <person name="Ye Y."/>
            <person name="Xu Y."/>
            <person name="Zhou H."/>
            <person name="Xiong C."/>
            <person name="Li S."/>
            <person name="Yu J."/>
            <person name="Hong S."/>
            <person name="Yu X."/>
            <person name="Zou P."/>
            <person name="Chen C."/>
            <person name="Chang X."/>
            <person name="Wang W."/>
            <person name="Lv Y."/>
            <person name="Sun Y."/>
            <person name="Ma L."/>
            <person name="Shen B."/>
            <person name="Zhu C."/>
        </authorList>
    </citation>
    <scope>NUCLEOTIDE SEQUENCE [LARGE SCALE GENOMIC DNA]</scope>
</reference>
<sequence>MLASFCETPSVLVVAFSVLVAASSAKPFVDQDVEHRNVTTSEPSEVAGEHMLMGNCTERLHLMYVETIVLAKDVNSLINGTIEVNLDSNLAPFTVACVRVKPRTEYDRRALAGITFLGPKRFEIVVQEQPPQRARAMQFEISVYRALPRVKPNE</sequence>
<evidence type="ECO:0000256" key="1">
    <source>
        <dbReference type="SAM" id="SignalP"/>
    </source>
</evidence>
<keyword evidence="4" id="KW-1185">Reference proteome</keyword>
<gene>
    <name evidence="2" type="ORF">ZHAS_00005234</name>
</gene>
<dbReference type="VEuPathDB" id="VectorBase:ASIC005234"/>
<dbReference type="EMBL" id="ATLV01013412">
    <property type="status" value="NOT_ANNOTATED_CDS"/>
    <property type="molecule type" value="Genomic_DNA"/>
</dbReference>
<dbReference type="EnsemblMetazoa" id="ASIC005234-RA">
    <property type="protein sequence ID" value="ASIC005234-PA"/>
    <property type="gene ID" value="ASIC005234"/>
</dbReference>
<dbReference type="OrthoDB" id="7741468at2759"/>